<dbReference type="Gene3D" id="1.10.10.1600">
    <property type="entry name" value="Bacterial DNA polymerase III alpha subunit, thumb domain"/>
    <property type="match status" value="1"/>
</dbReference>
<dbReference type="EMBL" id="JADINB010000135">
    <property type="protein sequence ID" value="MBO8429487.1"/>
    <property type="molecule type" value="Genomic_DNA"/>
</dbReference>
<dbReference type="CDD" id="cd04485">
    <property type="entry name" value="DnaE_OBF"/>
    <property type="match status" value="1"/>
</dbReference>
<name>A0A9D9GZ13_9BACT</name>
<dbReference type="Pfam" id="PF07733">
    <property type="entry name" value="DNA_pol3_alpha"/>
    <property type="match status" value="1"/>
</dbReference>
<dbReference type="PANTHER" id="PTHR32294:SF0">
    <property type="entry name" value="DNA POLYMERASE III SUBUNIT ALPHA"/>
    <property type="match status" value="1"/>
</dbReference>
<evidence type="ECO:0000256" key="4">
    <source>
        <dbReference type="ARBA" id="ARBA00022695"/>
    </source>
</evidence>
<evidence type="ECO:0000256" key="7">
    <source>
        <dbReference type="ARBA" id="ARBA00049244"/>
    </source>
</evidence>
<protein>
    <recommendedName>
        <fullName evidence="2">DNA polymerase III subunit alpha</fullName>
        <ecNumber evidence="1">2.7.7.7</ecNumber>
    </recommendedName>
</protein>
<dbReference type="EC" id="2.7.7.7" evidence="1"/>
<dbReference type="GO" id="GO:0003887">
    <property type="term" value="F:DNA-directed DNA polymerase activity"/>
    <property type="evidence" value="ECO:0007669"/>
    <property type="project" value="UniProtKB-KW"/>
</dbReference>
<dbReference type="Pfam" id="PF14579">
    <property type="entry name" value="HHH_6"/>
    <property type="match status" value="1"/>
</dbReference>
<dbReference type="InterPro" id="IPR004013">
    <property type="entry name" value="PHP_dom"/>
</dbReference>
<sequence>MSFVHLHVHSYYSVLDGAAPIKSLFQRAAADKQPALAITDHGNMFGVKEFFKVAKGFPDIKPIVGCEVYVNPEGRFTKRGREDQSANHLILLAKNLQGYYNLVKLVSLGHVEGFYYKPKIDKQLLEQYHENLICSSACLAGEVPQKIRKGDIAGARESILWYKKLFGEDYYLEVQLHKTEVPGMSNEVYEQQTIVNRAIFELAKECGVKIIATNDVHFAAREDGPAHDRLICINTNANVTDTDRLRYTQQEYLKSEEQMRALFPEHPEVIENTLEVAEKVERYSIDCGHILPRFILPEEFNDSNIYLKHLTYEGARQRYSEITQEIKERIDFELATIANMGFPDYFLIVQDFIAAARKMGVWVGPGRGSAAGSVAAYCLGITQIDPMKYDLLFERFLNPERISMPDIDIDFDDEGRGKVLQYVEQKYGKDHVSHVITFGTMAAKSAIKDIARIEQVPLAESTRLANLIPTKPFEEKVKKVGKDGHETEETKKIPATIKNCMERIPELKEAYEHSEIPEVRETLEYAMELEGCVRNTGVHACAVIIGRDNLLEHIPISIAKDKESGEDMWVSQYEGKFIEDVGMLKMDFLGLRTLSILKETVSNIKKHRGIELDIDHIPLDDAATYELFGRGETVATFQFESEGMQKWLRELKPNRFEDLIAMNALYRPGPMDYIPDFVDRKHGRKKIEYDLPEMEEILKDTYGVTVYQEQVMLLSQKLAGFTKGQADGLRKAMGKKLIDKMMELQTKFMDGGIENGHPKEILEKIWKDWTAFAEYAFNKSHATCYAWVGYQTAYLKANYPAEFMAANLSSNLNNIEDIKKLMDECRRMGISVLGPDINESDVTFTVNKEGNIRFGMAGVKGVGAAVVNSIIEGRADGPYKNIFDFIERSSAKAPVNKKTIESLAYAGAFDSFPEIRREQFFAVNAKGELFIEALCRYGSKVAADTLNNSSSLFQMEDEGFKPTPPEIPVTGETNKLEFLKKEKELTGIYLSAHPLDIYRFEMKHLVQFTLQKINQVMKEGLYSEFGEKEFSIAGLVGNVVRKNTKTGRPYATFSLEDYSGSLSQSLFGKDYENFIPYMEEGQALYLRCAFVPRYQAKKENNNEEKREITGYELRIRKVSLLANVIEELLKSFTLTLPADKIDAQFRKKLLKLLKQTKGKKPFNVRILEYKEKIAVELVSRKYNIDITAELIELIESYGFEYSIE</sequence>
<comment type="catalytic activity">
    <reaction evidence="7">
        <text>DNA(n) + a 2'-deoxyribonucleoside 5'-triphosphate = DNA(n+1) + diphosphate</text>
        <dbReference type="Rhea" id="RHEA:22508"/>
        <dbReference type="Rhea" id="RHEA-COMP:17339"/>
        <dbReference type="Rhea" id="RHEA-COMP:17340"/>
        <dbReference type="ChEBI" id="CHEBI:33019"/>
        <dbReference type="ChEBI" id="CHEBI:61560"/>
        <dbReference type="ChEBI" id="CHEBI:173112"/>
        <dbReference type="EC" id="2.7.7.7"/>
    </reaction>
</comment>
<dbReference type="Proteomes" id="UP000823635">
    <property type="component" value="Unassembled WGS sequence"/>
</dbReference>
<comment type="caution">
    <text evidence="9">The sequence shown here is derived from an EMBL/GenBank/DDBJ whole genome shotgun (WGS) entry which is preliminary data.</text>
</comment>
<dbReference type="SMART" id="SM00481">
    <property type="entry name" value="POLIIIAc"/>
    <property type="match status" value="1"/>
</dbReference>
<proteinExistence type="predicted"/>
<dbReference type="PANTHER" id="PTHR32294">
    <property type="entry name" value="DNA POLYMERASE III SUBUNIT ALPHA"/>
    <property type="match status" value="1"/>
</dbReference>
<evidence type="ECO:0000313" key="9">
    <source>
        <dbReference type="EMBL" id="MBO8429487.1"/>
    </source>
</evidence>
<keyword evidence="6" id="KW-0239">DNA-directed DNA polymerase</keyword>
<feature type="domain" description="Polymerase/histidinol phosphatase N-terminal" evidence="8">
    <location>
        <begin position="4"/>
        <end position="72"/>
    </location>
</feature>
<dbReference type="InterPro" id="IPR029460">
    <property type="entry name" value="DNAPol_HHH"/>
</dbReference>
<reference evidence="9" key="2">
    <citation type="journal article" date="2021" name="PeerJ">
        <title>Extensive microbial diversity within the chicken gut microbiome revealed by metagenomics and culture.</title>
        <authorList>
            <person name="Gilroy R."/>
            <person name="Ravi A."/>
            <person name="Getino M."/>
            <person name="Pursley I."/>
            <person name="Horton D.L."/>
            <person name="Alikhan N.F."/>
            <person name="Baker D."/>
            <person name="Gharbi K."/>
            <person name="Hall N."/>
            <person name="Watson M."/>
            <person name="Adriaenssens E.M."/>
            <person name="Foster-Nyarko E."/>
            <person name="Jarju S."/>
            <person name="Secka A."/>
            <person name="Antonio M."/>
            <person name="Oren A."/>
            <person name="Chaudhuri R.R."/>
            <person name="La Ragione R."/>
            <person name="Hildebrand F."/>
            <person name="Pallen M.J."/>
        </authorList>
    </citation>
    <scope>NUCLEOTIDE SEQUENCE</scope>
    <source>
        <strain evidence="9">15467</strain>
    </source>
</reference>
<evidence type="ECO:0000256" key="2">
    <source>
        <dbReference type="ARBA" id="ARBA00019114"/>
    </source>
</evidence>
<dbReference type="InterPro" id="IPR011708">
    <property type="entry name" value="DNA_pol3_alpha_NTPase_dom"/>
</dbReference>
<evidence type="ECO:0000256" key="1">
    <source>
        <dbReference type="ARBA" id="ARBA00012417"/>
    </source>
</evidence>
<dbReference type="InterPro" id="IPR040982">
    <property type="entry name" value="DNA_pol3_finger"/>
</dbReference>
<dbReference type="InterPro" id="IPR016195">
    <property type="entry name" value="Pol/histidinol_Pase-like"/>
</dbReference>
<evidence type="ECO:0000259" key="8">
    <source>
        <dbReference type="SMART" id="SM00481"/>
    </source>
</evidence>
<evidence type="ECO:0000256" key="6">
    <source>
        <dbReference type="ARBA" id="ARBA00022932"/>
    </source>
</evidence>
<dbReference type="InterPro" id="IPR041931">
    <property type="entry name" value="DNA_pol3_alpha_thumb_dom"/>
</dbReference>
<dbReference type="SUPFAM" id="SSF89550">
    <property type="entry name" value="PHP domain-like"/>
    <property type="match status" value="1"/>
</dbReference>
<keyword evidence="3 9" id="KW-0808">Transferase</keyword>
<dbReference type="NCBIfam" id="NF004226">
    <property type="entry name" value="PRK05673.1"/>
    <property type="match status" value="1"/>
</dbReference>
<dbReference type="InterPro" id="IPR004805">
    <property type="entry name" value="DnaE2/DnaE/PolC"/>
</dbReference>
<dbReference type="Pfam" id="PF17657">
    <property type="entry name" value="DNA_pol3_finger"/>
    <property type="match status" value="1"/>
</dbReference>
<dbReference type="Gene3D" id="3.20.20.140">
    <property type="entry name" value="Metal-dependent hydrolases"/>
    <property type="match status" value="1"/>
</dbReference>
<gene>
    <name evidence="9" type="primary">dnaE</name>
    <name evidence="9" type="ORF">IAC68_06115</name>
</gene>
<dbReference type="AlphaFoldDB" id="A0A9D9GZ13"/>
<dbReference type="InterPro" id="IPR003141">
    <property type="entry name" value="Pol/His_phosphatase_N"/>
</dbReference>
<dbReference type="GO" id="GO:0008408">
    <property type="term" value="F:3'-5' exonuclease activity"/>
    <property type="evidence" value="ECO:0007669"/>
    <property type="project" value="InterPro"/>
</dbReference>
<keyword evidence="4 9" id="KW-0548">Nucleotidyltransferase</keyword>
<dbReference type="CDD" id="cd12113">
    <property type="entry name" value="PHP_PolIIIA_DnaE3"/>
    <property type="match status" value="1"/>
</dbReference>
<dbReference type="Pfam" id="PF02811">
    <property type="entry name" value="PHP"/>
    <property type="match status" value="1"/>
</dbReference>
<dbReference type="NCBIfam" id="TIGR00594">
    <property type="entry name" value="polc"/>
    <property type="match status" value="1"/>
</dbReference>
<reference evidence="9" key="1">
    <citation type="submission" date="2020-10" db="EMBL/GenBank/DDBJ databases">
        <authorList>
            <person name="Gilroy R."/>
        </authorList>
    </citation>
    <scope>NUCLEOTIDE SEQUENCE</scope>
    <source>
        <strain evidence="9">15467</strain>
    </source>
</reference>
<organism evidence="9 10">
    <name type="scientific">Candidatus Egerieousia excrementavium</name>
    <dbReference type="NCBI Taxonomy" id="2840778"/>
    <lineage>
        <taxon>Bacteria</taxon>
        <taxon>Pseudomonadati</taxon>
        <taxon>Bacteroidota</taxon>
        <taxon>Bacteroidia</taxon>
        <taxon>Bacteroidales</taxon>
        <taxon>Candidatus Egerieousia</taxon>
    </lineage>
</organism>
<dbReference type="Gene3D" id="1.10.150.870">
    <property type="match status" value="1"/>
</dbReference>
<dbReference type="GO" id="GO:0006260">
    <property type="term" value="P:DNA replication"/>
    <property type="evidence" value="ECO:0007669"/>
    <property type="project" value="UniProtKB-KW"/>
</dbReference>
<evidence type="ECO:0000256" key="5">
    <source>
        <dbReference type="ARBA" id="ARBA00022705"/>
    </source>
</evidence>
<keyword evidence="5" id="KW-0235">DNA replication</keyword>
<evidence type="ECO:0000256" key="3">
    <source>
        <dbReference type="ARBA" id="ARBA00022679"/>
    </source>
</evidence>
<evidence type="ECO:0000313" key="10">
    <source>
        <dbReference type="Proteomes" id="UP000823635"/>
    </source>
</evidence>
<accession>A0A9D9GZ13</accession>